<gene>
    <name evidence="7" type="ORF">IGS68_16825</name>
</gene>
<comment type="similarity">
    <text evidence="1">Belongs to the leucine-binding protein family.</text>
</comment>
<proteinExistence type="inferred from homology"/>
<dbReference type="EMBL" id="CP067420">
    <property type="protein sequence ID" value="QQP87749.1"/>
    <property type="molecule type" value="Genomic_DNA"/>
</dbReference>
<keyword evidence="8" id="KW-1185">Reference proteome</keyword>
<evidence type="ECO:0000313" key="7">
    <source>
        <dbReference type="EMBL" id="QQP87749.1"/>
    </source>
</evidence>
<feature type="domain" description="Leucine-binding protein" evidence="6">
    <location>
        <begin position="24"/>
        <end position="360"/>
    </location>
</feature>
<dbReference type="InterPro" id="IPR028082">
    <property type="entry name" value="Peripla_BP_I"/>
</dbReference>
<sequence>MYRTSVSLAALAMLASTAGAAQAEIQVGVVTAVTGSMASFGEQMRSGVEAAAKEINAKGGINGEEIGVKVYDDACDPKQGVSAANQIVNDGIRFVIGHMCTGPSVPASDVYSEEGIVMISPTATAPVLTERGLDNVFRVAGRDDQQGQVAADHIAAQIQNPKVAIIHDKQAYGSGLADATAKRLAEKGIQPVMTGSVNPGESDFSALVTKMKSEGVNTVYFGGYHAEAGQIVRQMGNAGMDAVLVAGDGLSNPDFWAITGESGAGTLFTFSPDPTANPTAAPVIEQLRADGIDPAFFTLYSYAALQVLAQGIEAAGEPEPDAVADALREGTFDTVIGPLDFDDKGDLTEPAYVMYSWQDGKYGQVSAR</sequence>
<dbReference type="PANTHER" id="PTHR47151:SF2">
    <property type="entry name" value="AMINO ACID BINDING PROTEIN"/>
    <property type="match status" value="1"/>
</dbReference>
<protein>
    <submittedName>
        <fullName evidence="7">ABC transporter substrate-binding protein</fullName>
    </submittedName>
</protein>
<dbReference type="Proteomes" id="UP000595197">
    <property type="component" value="Chromosome"/>
</dbReference>
<name>A0ABX7B259_9PROT</name>
<dbReference type="InterPro" id="IPR000709">
    <property type="entry name" value="Leu_Ile_Val-bd"/>
</dbReference>
<evidence type="ECO:0000256" key="1">
    <source>
        <dbReference type="ARBA" id="ARBA00010062"/>
    </source>
</evidence>
<keyword evidence="4" id="KW-0029">Amino-acid transport</keyword>
<accession>A0ABX7B259</accession>
<dbReference type="PANTHER" id="PTHR47151">
    <property type="entry name" value="LEU/ILE/VAL-BINDING ABC TRANSPORTER SUBUNIT"/>
    <property type="match status" value="1"/>
</dbReference>
<dbReference type="Pfam" id="PF13458">
    <property type="entry name" value="Peripla_BP_6"/>
    <property type="match status" value="1"/>
</dbReference>
<keyword evidence="2" id="KW-0813">Transport</keyword>
<evidence type="ECO:0000256" key="2">
    <source>
        <dbReference type="ARBA" id="ARBA00022448"/>
    </source>
</evidence>
<dbReference type="InterPro" id="IPR028081">
    <property type="entry name" value="Leu-bd"/>
</dbReference>
<dbReference type="SUPFAM" id="SSF53822">
    <property type="entry name" value="Periplasmic binding protein-like I"/>
    <property type="match status" value="1"/>
</dbReference>
<feature type="chain" id="PRO_5045855476" evidence="5">
    <location>
        <begin position="24"/>
        <end position="368"/>
    </location>
</feature>
<dbReference type="PRINTS" id="PR00337">
    <property type="entry name" value="LEUILEVALBP"/>
</dbReference>
<keyword evidence="3 5" id="KW-0732">Signal</keyword>
<evidence type="ECO:0000259" key="6">
    <source>
        <dbReference type="Pfam" id="PF13458"/>
    </source>
</evidence>
<feature type="signal peptide" evidence="5">
    <location>
        <begin position="1"/>
        <end position="23"/>
    </location>
</feature>
<dbReference type="CDD" id="cd06342">
    <property type="entry name" value="PBP1_ABC_LIVBP-like"/>
    <property type="match status" value="1"/>
</dbReference>
<dbReference type="Gene3D" id="3.40.50.2300">
    <property type="match status" value="2"/>
</dbReference>
<evidence type="ECO:0000313" key="8">
    <source>
        <dbReference type="Proteomes" id="UP000595197"/>
    </source>
</evidence>
<dbReference type="RefSeq" id="WP_201071474.1">
    <property type="nucleotide sequence ID" value="NZ_CP067420.1"/>
</dbReference>
<organism evidence="7 8">
    <name type="scientific">Skermanella cutis</name>
    <dbReference type="NCBI Taxonomy" id="2775420"/>
    <lineage>
        <taxon>Bacteria</taxon>
        <taxon>Pseudomonadati</taxon>
        <taxon>Pseudomonadota</taxon>
        <taxon>Alphaproteobacteria</taxon>
        <taxon>Rhodospirillales</taxon>
        <taxon>Azospirillaceae</taxon>
        <taxon>Skermanella</taxon>
    </lineage>
</organism>
<evidence type="ECO:0000256" key="3">
    <source>
        <dbReference type="ARBA" id="ARBA00022729"/>
    </source>
</evidence>
<evidence type="ECO:0000256" key="4">
    <source>
        <dbReference type="ARBA" id="ARBA00022970"/>
    </source>
</evidence>
<evidence type="ECO:0000256" key="5">
    <source>
        <dbReference type="SAM" id="SignalP"/>
    </source>
</evidence>
<reference evidence="7" key="1">
    <citation type="submission" date="2021-02" db="EMBL/GenBank/DDBJ databases">
        <title>Skermanella TT6 skin isolate.</title>
        <authorList>
            <person name="Lee K."/>
            <person name="Ganzorig M."/>
        </authorList>
    </citation>
    <scope>NUCLEOTIDE SEQUENCE</scope>
    <source>
        <strain evidence="7">TT6</strain>
    </source>
</reference>